<evidence type="ECO:0000313" key="6">
    <source>
        <dbReference type="EMBL" id="SEA40871.1"/>
    </source>
</evidence>
<feature type="domain" description="EAL" evidence="4">
    <location>
        <begin position="515"/>
        <end position="769"/>
    </location>
</feature>
<dbReference type="NCBIfam" id="TIGR00254">
    <property type="entry name" value="GGDEF"/>
    <property type="match status" value="1"/>
</dbReference>
<dbReference type="InterPro" id="IPR035919">
    <property type="entry name" value="EAL_sf"/>
</dbReference>
<accession>A0A1H4AYA3</accession>
<keyword evidence="2" id="KW-0973">c-di-GMP</keyword>
<dbReference type="Pfam" id="PF00563">
    <property type="entry name" value="EAL"/>
    <property type="match status" value="1"/>
</dbReference>
<dbReference type="SMART" id="SM00267">
    <property type="entry name" value="GGDEF"/>
    <property type="match status" value="1"/>
</dbReference>
<name>A0A1H4AYA3_9GAMM</name>
<evidence type="ECO:0000256" key="1">
    <source>
        <dbReference type="ARBA" id="ARBA00012282"/>
    </source>
</evidence>
<dbReference type="PROSITE" id="PS50887">
    <property type="entry name" value="GGDEF"/>
    <property type="match status" value="1"/>
</dbReference>
<reference evidence="7" key="1">
    <citation type="submission" date="2016-10" db="EMBL/GenBank/DDBJ databases">
        <authorList>
            <person name="Varghese N."/>
            <person name="Submissions S."/>
        </authorList>
    </citation>
    <scope>NUCLEOTIDE SEQUENCE [LARGE SCALE GENOMIC DNA]</scope>
    <source>
        <strain evidence="7">DSM 11526</strain>
    </source>
</reference>
<dbReference type="Proteomes" id="UP000242469">
    <property type="component" value="Unassembled WGS sequence"/>
</dbReference>
<dbReference type="Gene3D" id="3.30.70.270">
    <property type="match status" value="1"/>
</dbReference>
<organism evidence="6 7">
    <name type="scientific">Marinobacterium iners DSM 11526</name>
    <dbReference type="NCBI Taxonomy" id="1122198"/>
    <lineage>
        <taxon>Bacteria</taxon>
        <taxon>Pseudomonadati</taxon>
        <taxon>Pseudomonadota</taxon>
        <taxon>Gammaproteobacteria</taxon>
        <taxon>Oceanospirillales</taxon>
        <taxon>Oceanospirillaceae</taxon>
        <taxon>Marinobacterium</taxon>
    </lineage>
</organism>
<dbReference type="CDD" id="cd01948">
    <property type="entry name" value="EAL"/>
    <property type="match status" value="1"/>
</dbReference>
<keyword evidence="3" id="KW-0472">Membrane</keyword>
<keyword evidence="3" id="KW-0812">Transmembrane</keyword>
<dbReference type="InterPro" id="IPR000160">
    <property type="entry name" value="GGDEF_dom"/>
</dbReference>
<dbReference type="SUPFAM" id="SSF55073">
    <property type="entry name" value="Nucleotide cyclase"/>
    <property type="match status" value="1"/>
</dbReference>
<dbReference type="EMBL" id="FNRJ01000003">
    <property type="protein sequence ID" value="SEA40871.1"/>
    <property type="molecule type" value="Genomic_DNA"/>
</dbReference>
<dbReference type="OrthoDB" id="6168558at2"/>
<feature type="transmembrane region" description="Helical" evidence="3">
    <location>
        <begin position="20"/>
        <end position="43"/>
    </location>
</feature>
<dbReference type="InterPro" id="IPR052155">
    <property type="entry name" value="Biofilm_reg_signaling"/>
</dbReference>
<evidence type="ECO:0000256" key="3">
    <source>
        <dbReference type="SAM" id="Phobius"/>
    </source>
</evidence>
<sequence>MKLLTSDQPPKHYRSLQRKLTLTICGFVALVMLIVTFTVAYILRNELYQQAYKGLGESAHSSLIQLENRIAYLVEGTARLAENPFMVNGLIDSQARTTDLPPLLANFSSGTSMRSAALLDFDGQPVYQDEHWLPEFNQSTELRAALSMGEIALYNDPANRQMTVIAPIKFYDTTQGALLAAFDLRELVARHAFRENEGFLRLYTEDTSVLTLGHDETINYISSRQRPTVDTPLLQQLDLSLEAGIPESQFESVITTTVTRFVGIGIILTLIAAILAAWIGQGIASPTIELYRRVKDTRRATCAPLGTHDELEALAEAFDERTRALELAQLGLQEQRDRFEYEANHDSLTGLPNRFNFNQQLELAISQAVHDCLNFTLAYIDLDRFKLINDSLGHPVGDKVLITVANRLKALLGKGDRLFRHGGDEFFLMLAASADTRHEDELLPRVVAALSDPVIKHGHHLDVRASIGVTRCPQDGNTAQALTRNSDLAMYLAKKMGGGQYQHFHTSLSDQALQRMEVEAGLKQALQKGELRVYFQPQVDMRNGRITGTEALVRWQHPEKGLLMPGAFIPIAEETRLIIDLGNEVMRQACQQQVEWYRAGFNPGRVSVNLAGAQIHEADLVESVQNVLHQTGCKPQWLELEVTEGFIMQDTARTVPTLKQLKEMGILLSIDDFGTGYSSLTYLKRLPVCRLKIDQSFVRNSAMDPNDLAIIEAIIALANKLDLELIAEGVETEEQKKLLLQAGCPHAQGYLYGKPMPALELMEMLRENQTGTA</sequence>
<feature type="domain" description="GGDEF" evidence="5">
    <location>
        <begin position="373"/>
        <end position="506"/>
    </location>
</feature>
<dbReference type="InterPro" id="IPR043128">
    <property type="entry name" value="Rev_trsase/Diguanyl_cyclase"/>
</dbReference>
<dbReference type="Gene3D" id="3.20.20.450">
    <property type="entry name" value="EAL domain"/>
    <property type="match status" value="1"/>
</dbReference>
<dbReference type="GO" id="GO:0071111">
    <property type="term" value="F:cyclic-guanylate-specific phosphodiesterase activity"/>
    <property type="evidence" value="ECO:0007669"/>
    <property type="project" value="UniProtKB-EC"/>
</dbReference>
<dbReference type="SUPFAM" id="SSF141868">
    <property type="entry name" value="EAL domain-like"/>
    <property type="match status" value="1"/>
</dbReference>
<evidence type="ECO:0000259" key="4">
    <source>
        <dbReference type="PROSITE" id="PS50883"/>
    </source>
</evidence>
<dbReference type="EC" id="3.1.4.52" evidence="1"/>
<dbReference type="PANTHER" id="PTHR44757:SF2">
    <property type="entry name" value="BIOFILM ARCHITECTURE MAINTENANCE PROTEIN MBAA"/>
    <property type="match status" value="1"/>
</dbReference>
<dbReference type="SMART" id="SM00052">
    <property type="entry name" value="EAL"/>
    <property type="match status" value="1"/>
</dbReference>
<keyword evidence="7" id="KW-1185">Reference proteome</keyword>
<dbReference type="InterPro" id="IPR029787">
    <property type="entry name" value="Nucleotide_cyclase"/>
</dbReference>
<dbReference type="InterPro" id="IPR001633">
    <property type="entry name" value="EAL_dom"/>
</dbReference>
<evidence type="ECO:0000313" key="7">
    <source>
        <dbReference type="Proteomes" id="UP000242469"/>
    </source>
</evidence>
<dbReference type="PANTHER" id="PTHR44757">
    <property type="entry name" value="DIGUANYLATE CYCLASE DGCP"/>
    <property type="match status" value="1"/>
</dbReference>
<evidence type="ECO:0000259" key="5">
    <source>
        <dbReference type="PROSITE" id="PS50887"/>
    </source>
</evidence>
<feature type="transmembrane region" description="Helical" evidence="3">
    <location>
        <begin position="261"/>
        <end position="280"/>
    </location>
</feature>
<gene>
    <name evidence="6" type="ORF">SAMN02745729_103102</name>
</gene>
<proteinExistence type="predicted"/>
<dbReference type="CDD" id="cd01949">
    <property type="entry name" value="GGDEF"/>
    <property type="match status" value="1"/>
</dbReference>
<evidence type="ECO:0000256" key="2">
    <source>
        <dbReference type="ARBA" id="ARBA00022636"/>
    </source>
</evidence>
<keyword evidence="3" id="KW-1133">Transmembrane helix</keyword>
<protein>
    <recommendedName>
        <fullName evidence="1">cyclic-guanylate-specific phosphodiesterase</fullName>
        <ecNumber evidence="1">3.1.4.52</ecNumber>
    </recommendedName>
</protein>
<dbReference type="RefSeq" id="WP_091824094.1">
    <property type="nucleotide sequence ID" value="NZ_FNRJ01000003.1"/>
</dbReference>
<dbReference type="Pfam" id="PF00990">
    <property type="entry name" value="GGDEF"/>
    <property type="match status" value="1"/>
</dbReference>
<dbReference type="PROSITE" id="PS50883">
    <property type="entry name" value="EAL"/>
    <property type="match status" value="1"/>
</dbReference>
<dbReference type="STRING" id="1122198.SAMN02745729_103102"/>
<dbReference type="FunFam" id="3.20.20.450:FF:000001">
    <property type="entry name" value="Cyclic di-GMP phosphodiesterase yahA"/>
    <property type="match status" value="1"/>
</dbReference>
<dbReference type="AlphaFoldDB" id="A0A1H4AYA3"/>